<evidence type="ECO:0000313" key="3">
    <source>
        <dbReference type="Proteomes" id="UP001605036"/>
    </source>
</evidence>
<feature type="region of interest" description="Disordered" evidence="1">
    <location>
        <begin position="60"/>
        <end position="83"/>
    </location>
</feature>
<sequence>MTREHILTSKLHAHDQVTVQSPRQVLDADMDSRVTLWDDVDVGASLPLQNQEEEKLKQSLLRDRKKKLLQSKDGRTGQGKGASHHVRFMLETLEIRDTDQFHWSFRGL</sequence>
<evidence type="ECO:0000256" key="1">
    <source>
        <dbReference type="SAM" id="MobiDB-lite"/>
    </source>
</evidence>
<name>A0ABD1YFD2_9MARC</name>
<dbReference type="AlphaFoldDB" id="A0ABD1YFD2"/>
<accession>A0ABD1YFD2</accession>
<gene>
    <name evidence="2" type="ORF">R1flu_014179</name>
</gene>
<comment type="caution">
    <text evidence="2">The sequence shown here is derived from an EMBL/GenBank/DDBJ whole genome shotgun (WGS) entry which is preliminary data.</text>
</comment>
<dbReference type="Proteomes" id="UP001605036">
    <property type="component" value="Unassembled WGS sequence"/>
</dbReference>
<dbReference type="EMBL" id="JBHFFA010000004">
    <property type="protein sequence ID" value="KAL2629493.1"/>
    <property type="molecule type" value="Genomic_DNA"/>
</dbReference>
<keyword evidence="3" id="KW-1185">Reference proteome</keyword>
<reference evidence="2 3" key="1">
    <citation type="submission" date="2024-09" db="EMBL/GenBank/DDBJ databases">
        <title>Chromosome-scale assembly of Riccia fluitans.</title>
        <authorList>
            <person name="Paukszto L."/>
            <person name="Sawicki J."/>
            <person name="Karawczyk K."/>
            <person name="Piernik-Szablinska J."/>
            <person name="Szczecinska M."/>
            <person name="Mazdziarz M."/>
        </authorList>
    </citation>
    <scope>NUCLEOTIDE SEQUENCE [LARGE SCALE GENOMIC DNA]</scope>
    <source>
        <strain evidence="2">Rf_01</strain>
        <tissue evidence="2">Aerial parts of the thallus</tissue>
    </source>
</reference>
<proteinExistence type="predicted"/>
<protein>
    <submittedName>
        <fullName evidence="2">Uncharacterized protein</fullName>
    </submittedName>
</protein>
<organism evidence="2 3">
    <name type="scientific">Riccia fluitans</name>
    <dbReference type="NCBI Taxonomy" id="41844"/>
    <lineage>
        <taxon>Eukaryota</taxon>
        <taxon>Viridiplantae</taxon>
        <taxon>Streptophyta</taxon>
        <taxon>Embryophyta</taxon>
        <taxon>Marchantiophyta</taxon>
        <taxon>Marchantiopsida</taxon>
        <taxon>Marchantiidae</taxon>
        <taxon>Marchantiales</taxon>
        <taxon>Ricciaceae</taxon>
        <taxon>Riccia</taxon>
    </lineage>
</organism>
<evidence type="ECO:0000313" key="2">
    <source>
        <dbReference type="EMBL" id="KAL2629493.1"/>
    </source>
</evidence>